<organism evidence="2 3">
    <name type="scientific">Rhinolophus ferrumequinum</name>
    <name type="common">Greater horseshoe bat</name>
    <dbReference type="NCBI Taxonomy" id="59479"/>
    <lineage>
        <taxon>Eukaryota</taxon>
        <taxon>Metazoa</taxon>
        <taxon>Chordata</taxon>
        <taxon>Craniata</taxon>
        <taxon>Vertebrata</taxon>
        <taxon>Euteleostomi</taxon>
        <taxon>Mammalia</taxon>
        <taxon>Eutheria</taxon>
        <taxon>Laurasiatheria</taxon>
        <taxon>Chiroptera</taxon>
        <taxon>Yinpterochiroptera</taxon>
        <taxon>Rhinolophoidea</taxon>
        <taxon>Rhinolophidae</taxon>
        <taxon>Rhinolophinae</taxon>
        <taxon>Rhinolophus</taxon>
    </lineage>
</organism>
<proteinExistence type="predicted"/>
<feature type="region of interest" description="Disordered" evidence="1">
    <location>
        <begin position="103"/>
        <end position="129"/>
    </location>
</feature>
<protein>
    <submittedName>
        <fullName evidence="2">Uncharacterized protein</fullName>
    </submittedName>
</protein>
<dbReference type="AlphaFoldDB" id="A0A7J7ZD49"/>
<dbReference type="EMBL" id="JACAGC010000004">
    <property type="protein sequence ID" value="KAF6372019.1"/>
    <property type="molecule type" value="Genomic_DNA"/>
</dbReference>
<evidence type="ECO:0000256" key="1">
    <source>
        <dbReference type="SAM" id="MobiDB-lite"/>
    </source>
</evidence>
<gene>
    <name evidence="2" type="ORF">mRhiFer1_009758</name>
</gene>
<evidence type="ECO:0000313" key="2">
    <source>
        <dbReference type="EMBL" id="KAF6372019.1"/>
    </source>
</evidence>
<dbReference type="Proteomes" id="UP000585614">
    <property type="component" value="Unassembled WGS sequence"/>
</dbReference>
<name>A0A7J7ZD49_RHIFE</name>
<sequence>MSAAPLLCTPRAPLPSIHPRLACSEDWDAGANLLLEWTRRGEQERPPPEPTGRGETSKVALRRIEQGVGNRRLPSLHAFRVTSWCPSARGTRNPENHLKIICDRQGPSPLEPRQGAMRPHPRSATLAASASQPLPEQMFSPLAEIYFFKWRSIITIVAYGFIVVTKQGRDKTENYSAEANEVCPAGRCQGAQERGSARSTNCEILSAVPTTSTTALQLRDPGGPVELALPRGPQRPKCGAPTTSKNDFQHPTNQSKGGSVSVVMFYAEINNNRL</sequence>
<comment type="caution">
    <text evidence="2">The sequence shown here is derived from an EMBL/GenBank/DDBJ whole genome shotgun (WGS) entry which is preliminary data.</text>
</comment>
<feature type="compositionally biased region" description="Basic and acidic residues" evidence="1">
    <location>
        <begin position="38"/>
        <end position="47"/>
    </location>
</feature>
<feature type="compositionally biased region" description="Polar residues" evidence="1">
    <location>
        <begin position="241"/>
        <end position="256"/>
    </location>
</feature>
<feature type="region of interest" description="Disordered" evidence="1">
    <location>
        <begin position="38"/>
        <end position="58"/>
    </location>
</feature>
<accession>A0A7J7ZD49</accession>
<feature type="region of interest" description="Disordered" evidence="1">
    <location>
        <begin position="230"/>
        <end position="256"/>
    </location>
</feature>
<evidence type="ECO:0000313" key="3">
    <source>
        <dbReference type="Proteomes" id="UP000585614"/>
    </source>
</evidence>
<reference evidence="2 3" key="1">
    <citation type="journal article" date="2020" name="Nature">
        <title>Six reference-quality genomes reveal evolution of bat adaptations.</title>
        <authorList>
            <person name="Jebb D."/>
            <person name="Huang Z."/>
            <person name="Pippel M."/>
            <person name="Hughes G.M."/>
            <person name="Lavrichenko K."/>
            <person name="Devanna P."/>
            <person name="Winkler S."/>
            <person name="Jermiin L.S."/>
            <person name="Skirmuntt E.C."/>
            <person name="Katzourakis A."/>
            <person name="Burkitt-Gray L."/>
            <person name="Ray D.A."/>
            <person name="Sullivan K.A.M."/>
            <person name="Roscito J.G."/>
            <person name="Kirilenko B.M."/>
            <person name="Davalos L.M."/>
            <person name="Corthals A.P."/>
            <person name="Power M.L."/>
            <person name="Jones G."/>
            <person name="Ransome R.D."/>
            <person name="Dechmann D.K.N."/>
            <person name="Locatelli A.G."/>
            <person name="Puechmaille S.J."/>
            <person name="Fedrigo O."/>
            <person name="Jarvis E.D."/>
            <person name="Hiller M."/>
            <person name="Vernes S.C."/>
            <person name="Myers E.W."/>
            <person name="Teeling E.C."/>
        </authorList>
    </citation>
    <scope>NUCLEOTIDE SEQUENCE [LARGE SCALE GENOMIC DNA]</scope>
    <source>
        <strain evidence="2">MRhiFer1</strain>
        <tissue evidence="2">Lung</tissue>
    </source>
</reference>